<evidence type="ECO:0000256" key="3">
    <source>
        <dbReference type="SAM" id="SignalP"/>
    </source>
</evidence>
<comment type="caution">
    <text evidence="4">The sequence shown here is derived from an EMBL/GenBank/DDBJ whole genome shotgun (WGS) entry which is preliminary data.</text>
</comment>
<evidence type="ECO:0000256" key="2">
    <source>
        <dbReference type="PROSITE-ProRule" id="PRU00591"/>
    </source>
</evidence>
<feature type="signal peptide" evidence="3">
    <location>
        <begin position="1"/>
        <end position="25"/>
    </location>
</feature>
<keyword evidence="3" id="KW-0732">Signal</keyword>
<dbReference type="InterPro" id="IPR018337">
    <property type="entry name" value="Cell_wall/Cho-bd_repeat"/>
</dbReference>
<keyword evidence="1" id="KW-0677">Repeat</keyword>
<proteinExistence type="predicted"/>
<protein>
    <submittedName>
        <fullName evidence="4">Cell wall-binding protein</fullName>
    </submittedName>
</protein>
<dbReference type="Gene3D" id="2.10.270.20">
    <property type="match status" value="1"/>
</dbReference>
<sequence>MKRKICAVLTLTAMLSAGAAVSAWAAAGWVQNNGQWQYQDRDGYIVRNEWQKGADGKYRYLDSSGYIAVSTWIDDEYYVGSDGIMVTDSWLREDCSSETDSGIAWYYFDSRGQAVKEGWKKIDDVWYYFDDVGVMQTGWVDENRYYTNENGQMLTGWQLLDPPEDVSYDEDDEEEYDPFTQADNDGKYWYYFKSNGRKVTPDEDSGNEYGTVRIDGDYYCMNSDGALQYGWKNVEGGSSITSYKYFKSDGKMVTGWYSLAAPRGIDDSSDEIHWYYFNSKGVPKADEDGIPTKDDLLTINGKTYLFNNVGNPVYGLRKVYLGESEDESNYTSYYFGEDDNDCWAHSGKIKVEEDSGEENTYYFTSAGRGFTGIKDNYLYYVGKLQVAQNDKYELINVPGKDYAVMVNSSGKVMKSTTVKNSDDIKYKTNSSGQVIEIDGEEVSGVTGIDPEEPNYVTDDWYSN</sequence>
<reference evidence="4" key="1">
    <citation type="submission" date="2020-10" db="EMBL/GenBank/DDBJ databases">
        <authorList>
            <person name="Gilroy R."/>
        </authorList>
    </citation>
    <scope>NUCLEOTIDE SEQUENCE</scope>
    <source>
        <strain evidence="4">CHK123-3438</strain>
    </source>
</reference>
<reference evidence="4" key="2">
    <citation type="journal article" date="2021" name="PeerJ">
        <title>Extensive microbial diversity within the chicken gut microbiome revealed by metagenomics and culture.</title>
        <authorList>
            <person name="Gilroy R."/>
            <person name="Ravi A."/>
            <person name="Getino M."/>
            <person name="Pursley I."/>
            <person name="Horton D.L."/>
            <person name="Alikhan N.F."/>
            <person name="Baker D."/>
            <person name="Gharbi K."/>
            <person name="Hall N."/>
            <person name="Watson M."/>
            <person name="Adriaenssens E.M."/>
            <person name="Foster-Nyarko E."/>
            <person name="Jarju S."/>
            <person name="Secka A."/>
            <person name="Antonio M."/>
            <person name="Oren A."/>
            <person name="Chaudhuri R.R."/>
            <person name="La Ragione R."/>
            <person name="Hildebrand F."/>
            <person name="Pallen M.J."/>
        </authorList>
    </citation>
    <scope>NUCLEOTIDE SEQUENCE</scope>
    <source>
        <strain evidence="4">CHK123-3438</strain>
    </source>
</reference>
<dbReference type="Gene3D" id="2.10.270.10">
    <property type="entry name" value="Cholin Binding"/>
    <property type="match status" value="3"/>
</dbReference>
<dbReference type="Proteomes" id="UP000886860">
    <property type="component" value="Unassembled WGS sequence"/>
</dbReference>
<dbReference type="AlphaFoldDB" id="A0A9D1GGC1"/>
<dbReference type="EMBL" id="DVKS01000013">
    <property type="protein sequence ID" value="HIT40607.1"/>
    <property type="molecule type" value="Genomic_DNA"/>
</dbReference>
<name>A0A9D1GGC1_9FIRM</name>
<dbReference type="Pfam" id="PF19085">
    <property type="entry name" value="Choline_bind_2"/>
    <property type="match status" value="1"/>
</dbReference>
<accession>A0A9D1GGC1</accession>
<organism evidence="4 5">
    <name type="scientific">Candidatus Caccovicinus merdipullorum</name>
    <dbReference type="NCBI Taxonomy" id="2840724"/>
    <lineage>
        <taxon>Bacteria</taxon>
        <taxon>Bacillati</taxon>
        <taxon>Bacillota</taxon>
        <taxon>Clostridia</taxon>
        <taxon>Eubacteriales</taxon>
        <taxon>Candidatus Caccovicinus</taxon>
    </lineage>
</organism>
<dbReference type="SUPFAM" id="SSF69360">
    <property type="entry name" value="Cell wall binding repeat"/>
    <property type="match status" value="1"/>
</dbReference>
<dbReference type="PROSITE" id="PS51170">
    <property type="entry name" value="CW"/>
    <property type="match status" value="1"/>
</dbReference>
<dbReference type="Pfam" id="PF19127">
    <property type="entry name" value="Choline_bind_3"/>
    <property type="match status" value="1"/>
</dbReference>
<feature type="chain" id="PRO_5039152952" evidence="3">
    <location>
        <begin position="26"/>
        <end position="463"/>
    </location>
</feature>
<evidence type="ECO:0000256" key="1">
    <source>
        <dbReference type="ARBA" id="ARBA00022737"/>
    </source>
</evidence>
<dbReference type="Pfam" id="PF01473">
    <property type="entry name" value="Choline_bind_1"/>
    <property type="match status" value="2"/>
</dbReference>
<gene>
    <name evidence="4" type="ORF">IAB60_00655</name>
</gene>
<evidence type="ECO:0000313" key="5">
    <source>
        <dbReference type="Proteomes" id="UP000886860"/>
    </source>
</evidence>
<feature type="repeat" description="Cell wall-binding" evidence="2">
    <location>
        <begin position="116"/>
        <end position="135"/>
    </location>
</feature>
<evidence type="ECO:0000313" key="4">
    <source>
        <dbReference type="EMBL" id="HIT40607.1"/>
    </source>
</evidence>